<evidence type="ECO:0000256" key="2">
    <source>
        <dbReference type="ARBA" id="ARBA00006339"/>
    </source>
</evidence>
<dbReference type="GO" id="GO:0016051">
    <property type="term" value="P:carbohydrate biosynthetic process"/>
    <property type="evidence" value="ECO:0007669"/>
    <property type="project" value="InterPro"/>
</dbReference>
<dbReference type="PANTHER" id="PTHR12137">
    <property type="entry name" value="CARBOHYDRATE SULFOTRANSFERASE"/>
    <property type="match status" value="1"/>
</dbReference>
<dbReference type="PANTHER" id="PTHR12137:SF54">
    <property type="entry name" value="CARBOHYDRATE SULFOTRANSFERASE"/>
    <property type="match status" value="1"/>
</dbReference>
<keyword evidence="8" id="KW-0325">Glycoprotein</keyword>
<comment type="similarity">
    <text evidence="2">Belongs to the sulfotransferase 2 family.</text>
</comment>
<dbReference type="Proteomes" id="UP001157974">
    <property type="component" value="Unassembled WGS sequence"/>
</dbReference>
<evidence type="ECO:0000256" key="7">
    <source>
        <dbReference type="ARBA" id="ARBA00023136"/>
    </source>
</evidence>
<keyword evidence="5" id="KW-1133">Transmembrane helix</keyword>
<comment type="subcellular location">
    <subcellularLocation>
        <location evidence="1">Golgi apparatus membrane</location>
        <topology evidence="1">Single-pass type II membrane protein</topology>
    </subcellularLocation>
</comment>
<dbReference type="AlphaFoldDB" id="A0AAV8UZ35"/>
<evidence type="ECO:0000256" key="3">
    <source>
        <dbReference type="ARBA" id="ARBA00022679"/>
    </source>
</evidence>
<evidence type="ECO:0000256" key="6">
    <source>
        <dbReference type="ARBA" id="ARBA00023034"/>
    </source>
</evidence>
<dbReference type="GO" id="GO:0008146">
    <property type="term" value="F:sulfotransferase activity"/>
    <property type="evidence" value="ECO:0007669"/>
    <property type="project" value="InterPro"/>
</dbReference>
<reference evidence="10 11" key="1">
    <citation type="journal article" date="2023" name="Nat. Commun.">
        <title>Origin of minicircular mitochondrial genomes in red algae.</title>
        <authorList>
            <person name="Lee Y."/>
            <person name="Cho C.H."/>
            <person name="Lee Y.M."/>
            <person name="Park S.I."/>
            <person name="Yang J.H."/>
            <person name="West J.A."/>
            <person name="Bhattacharya D."/>
            <person name="Yoon H.S."/>
        </authorList>
    </citation>
    <scope>NUCLEOTIDE SEQUENCE [LARGE SCALE GENOMIC DNA]</scope>
    <source>
        <strain evidence="10 11">CCMP1338</strain>
        <tissue evidence="10">Whole cell</tissue>
    </source>
</reference>
<evidence type="ECO:0000256" key="8">
    <source>
        <dbReference type="ARBA" id="ARBA00023180"/>
    </source>
</evidence>
<dbReference type="InterPro" id="IPR005331">
    <property type="entry name" value="Sulfotransferase"/>
</dbReference>
<keyword evidence="6" id="KW-0333">Golgi apparatus</keyword>
<protein>
    <recommendedName>
        <fullName evidence="12">Carbohydrate sulfotransferase</fullName>
    </recommendedName>
</protein>
<proteinExistence type="inferred from homology"/>
<keyword evidence="11" id="KW-1185">Reference proteome</keyword>
<sequence length="490" mass="54704">MSKTGEVGNGVRDVEGGGGGGFQILKVLKNNAVLICCVVLLVVYSVNYEALLHTDEIANHEAILAEIGSSHELDRLETGGVSLQDPDAGGASSEDKVTLTYGTPGTPKYPLDDRKKNTELVPDALKGTIDFREDNDGIPPPAPPPAPSNDVQDGEIPSDDTPEQAKAPVNYDHGTPSHEVVRKPAPADFDMGSILASPLASRLIVSESLKAMYCPLPKVACSNWKSLFRKLEGFQNYKNLALAHDKANSGLKYLKDYTEEEALKMVQDPEWLKFVVVRDPATRLLSAYLDKFYRRELDSPEFIKFFDQLLGFQYRKNAVELFMPSFEEFIMYIGRQSDFSMNEHWAPQVYLCQMDKFPYDFVGRFENYDSDAFAVLDALGHPEEEFPSQSKLGFQSMGTSEKMDEHFTNEIRTQVEDKFERDYRVLNYPTITRDTTPLPPDEEEKEALPAFSSSVEDEQGVSPNDAEEIHDLADPAEPKLDDSNTNGETN</sequence>
<evidence type="ECO:0000313" key="10">
    <source>
        <dbReference type="EMBL" id="KAJ8907754.1"/>
    </source>
</evidence>
<keyword evidence="3" id="KW-0808">Transferase</keyword>
<feature type="compositionally biased region" description="Pro residues" evidence="9">
    <location>
        <begin position="138"/>
        <end position="147"/>
    </location>
</feature>
<organism evidence="10 11">
    <name type="scientific">Rhodosorus marinus</name>
    <dbReference type="NCBI Taxonomy" id="101924"/>
    <lineage>
        <taxon>Eukaryota</taxon>
        <taxon>Rhodophyta</taxon>
        <taxon>Stylonematophyceae</taxon>
        <taxon>Stylonematales</taxon>
        <taxon>Stylonemataceae</taxon>
        <taxon>Rhodosorus</taxon>
    </lineage>
</organism>
<dbReference type="EMBL" id="JAMWBK010000002">
    <property type="protein sequence ID" value="KAJ8907754.1"/>
    <property type="molecule type" value="Genomic_DNA"/>
</dbReference>
<dbReference type="GO" id="GO:0000139">
    <property type="term" value="C:Golgi membrane"/>
    <property type="evidence" value="ECO:0007669"/>
    <property type="project" value="UniProtKB-SubCell"/>
</dbReference>
<feature type="compositionally biased region" description="Acidic residues" evidence="9">
    <location>
        <begin position="152"/>
        <end position="162"/>
    </location>
</feature>
<feature type="region of interest" description="Disordered" evidence="9">
    <location>
        <begin position="431"/>
        <end position="490"/>
    </location>
</feature>
<keyword evidence="4" id="KW-0812">Transmembrane</keyword>
<name>A0AAV8UZ35_9RHOD</name>
<feature type="region of interest" description="Disordered" evidence="9">
    <location>
        <begin position="130"/>
        <end position="184"/>
    </location>
</feature>
<evidence type="ECO:0008006" key="12">
    <source>
        <dbReference type="Google" id="ProtNLM"/>
    </source>
</evidence>
<feature type="region of interest" description="Disordered" evidence="9">
    <location>
        <begin position="79"/>
        <end position="117"/>
    </location>
</feature>
<comment type="caution">
    <text evidence="10">The sequence shown here is derived from an EMBL/GenBank/DDBJ whole genome shotgun (WGS) entry which is preliminary data.</text>
</comment>
<evidence type="ECO:0000256" key="9">
    <source>
        <dbReference type="SAM" id="MobiDB-lite"/>
    </source>
</evidence>
<dbReference type="Pfam" id="PF03567">
    <property type="entry name" value="Sulfotransfer_2"/>
    <property type="match status" value="1"/>
</dbReference>
<evidence type="ECO:0000256" key="5">
    <source>
        <dbReference type="ARBA" id="ARBA00022989"/>
    </source>
</evidence>
<evidence type="ECO:0000313" key="11">
    <source>
        <dbReference type="Proteomes" id="UP001157974"/>
    </source>
</evidence>
<dbReference type="InterPro" id="IPR018011">
    <property type="entry name" value="Carb_sulfotrans_8-10"/>
</dbReference>
<feature type="compositionally biased region" description="Basic and acidic residues" evidence="9">
    <location>
        <begin position="467"/>
        <end position="482"/>
    </location>
</feature>
<evidence type="ECO:0000256" key="4">
    <source>
        <dbReference type="ARBA" id="ARBA00022692"/>
    </source>
</evidence>
<keyword evidence="7" id="KW-0472">Membrane</keyword>
<gene>
    <name evidence="10" type="ORF">NDN08_007860</name>
</gene>
<accession>A0AAV8UZ35</accession>
<evidence type="ECO:0000256" key="1">
    <source>
        <dbReference type="ARBA" id="ARBA00004323"/>
    </source>
</evidence>